<name>A0ABC8USF3_9AQUA</name>
<keyword evidence="2" id="KW-1185">Reference proteome</keyword>
<evidence type="ECO:0000313" key="2">
    <source>
        <dbReference type="Proteomes" id="UP001642360"/>
    </source>
</evidence>
<dbReference type="AlphaFoldDB" id="A0ABC8USF3"/>
<gene>
    <name evidence="1" type="ORF">ILEXP_LOCUS54192</name>
</gene>
<dbReference type="Proteomes" id="UP001642360">
    <property type="component" value="Unassembled WGS sequence"/>
</dbReference>
<protein>
    <submittedName>
        <fullName evidence="1">Uncharacterized protein</fullName>
    </submittedName>
</protein>
<accession>A0ABC8USF3</accession>
<dbReference type="EMBL" id="CAUOFW020008798">
    <property type="protein sequence ID" value="CAK9183897.1"/>
    <property type="molecule type" value="Genomic_DNA"/>
</dbReference>
<proteinExistence type="predicted"/>
<reference evidence="1 2" key="1">
    <citation type="submission" date="2024-02" db="EMBL/GenBank/DDBJ databases">
        <authorList>
            <person name="Vignale AGUSTIN F."/>
            <person name="Sosa J E."/>
            <person name="Modenutti C."/>
        </authorList>
    </citation>
    <scope>NUCLEOTIDE SEQUENCE [LARGE SCALE GENOMIC DNA]</scope>
</reference>
<comment type="caution">
    <text evidence="1">The sequence shown here is derived from an EMBL/GenBank/DDBJ whole genome shotgun (WGS) entry which is preliminary data.</text>
</comment>
<evidence type="ECO:0000313" key="1">
    <source>
        <dbReference type="EMBL" id="CAK9183897.1"/>
    </source>
</evidence>
<organism evidence="1 2">
    <name type="scientific">Ilex paraguariensis</name>
    <name type="common">yerba mate</name>
    <dbReference type="NCBI Taxonomy" id="185542"/>
    <lineage>
        <taxon>Eukaryota</taxon>
        <taxon>Viridiplantae</taxon>
        <taxon>Streptophyta</taxon>
        <taxon>Embryophyta</taxon>
        <taxon>Tracheophyta</taxon>
        <taxon>Spermatophyta</taxon>
        <taxon>Magnoliopsida</taxon>
        <taxon>eudicotyledons</taxon>
        <taxon>Gunneridae</taxon>
        <taxon>Pentapetalae</taxon>
        <taxon>asterids</taxon>
        <taxon>campanulids</taxon>
        <taxon>Aquifoliales</taxon>
        <taxon>Aquifoliaceae</taxon>
        <taxon>Ilex</taxon>
    </lineage>
</organism>
<sequence>MLQDMRLAWEKLCDFVSIIKAQEVASRGPKSVVNAIVEGFVLVAVALPCLFNNTLKIRETVDGQAMKRQTHEAAEEWLRLERQAREDTTELALHARKDAAKQLRLELQAREDATQELRLTFM</sequence>